<dbReference type="InterPro" id="IPR039646">
    <property type="entry name" value="ZNHIT2"/>
</dbReference>
<evidence type="ECO:0000259" key="3">
    <source>
        <dbReference type="PROSITE" id="PS51083"/>
    </source>
</evidence>
<gene>
    <name evidence="4" type="ORF">EHS24_004087</name>
</gene>
<dbReference type="RefSeq" id="XP_028478687.1">
    <property type="nucleotide sequence ID" value="XM_028619715.1"/>
</dbReference>
<dbReference type="AlphaFoldDB" id="A0A427Y490"/>
<dbReference type="SUPFAM" id="SSF144232">
    <property type="entry name" value="HIT/MYND zinc finger-like"/>
    <property type="match status" value="1"/>
</dbReference>
<keyword evidence="1" id="KW-0479">Metal-binding</keyword>
<evidence type="ECO:0000256" key="2">
    <source>
        <dbReference type="SAM" id="MobiDB-lite"/>
    </source>
</evidence>
<accession>A0A427Y490</accession>
<reference evidence="4 5" key="1">
    <citation type="submission" date="2018-11" db="EMBL/GenBank/DDBJ databases">
        <title>Genome sequence of Apiotrichum porosum DSM 27194.</title>
        <authorList>
            <person name="Aliyu H."/>
            <person name="Gorte O."/>
            <person name="Ochsenreither K."/>
        </authorList>
    </citation>
    <scope>NUCLEOTIDE SEQUENCE [LARGE SCALE GENOMIC DNA]</scope>
    <source>
        <strain evidence="4 5">DSM 27194</strain>
    </source>
</reference>
<keyword evidence="5" id="KW-1185">Reference proteome</keyword>
<dbReference type="InterPro" id="IPR007529">
    <property type="entry name" value="Znf_HIT"/>
</dbReference>
<comment type="caution">
    <text evidence="4">The sequence shown here is derived from an EMBL/GenBank/DDBJ whole genome shotgun (WGS) entry which is preliminary data.</text>
</comment>
<dbReference type="GO" id="GO:0008270">
    <property type="term" value="F:zinc ion binding"/>
    <property type="evidence" value="ECO:0007669"/>
    <property type="project" value="UniProtKB-UniRule"/>
</dbReference>
<feature type="compositionally biased region" description="Basic and acidic residues" evidence="2">
    <location>
        <begin position="388"/>
        <end position="401"/>
    </location>
</feature>
<dbReference type="STRING" id="105984.A0A427Y490"/>
<sequence length="410" mass="45073">MSIRQPKPKQIRLPFDVPKPKKGADAPVKVCGICRSKDSHYTCPRCNVPYCSLACFRDQSHTQCSEPFYRSTVVDQIAADPKAELEEKRRMMDMLRRFEDAAAEGDDVMAALEEDSDDDDDLAAALDGVDLEDIDSNALLRLLPQAHRDAFLAAIKNPESESAKELLESALAAGEGEEGGDDNDEPPLPSVLPWWEAGELDDEAEAYASPPADIDTAATDSINPPPGVGIKLGYNLLALCLAYTSTLLSFRLPSLSEEYLAEQRVGTVEVKDELQSLLPFLEARSTVRYESARAAWGAVWERVGRDGEQPPAAALVRLLQIAAGMLHPPITTDPPLVALVLADVHSLFSAPKAGATAKKMAFYRTAMKQVDRQEWLSLEREVLREAQKLDEELEEPHETQEPARPSLTLL</sequence>
<dbReference type="OrthoDB" id="18412at2759"/>
<name>A0A427Y490_9TREE</name>
<dbReference type="Gene3D" id="3.30.60.190">
    <property type="match status" value="1"/>
</dbReference>
<dbReference type="CDD" id="cd23024">
    <property type="entry name" value="zf-HIT_ZNHIT2-3"/>
    <property type="match status" value="1"/>
</dbReference>
<protein>
    <recommendedName>
        <fullName evidence="3">HIT-type domain-containing protein</fullName>
    </recommendedName>
</protein>
<dbReference type="PROSITE" id="PS51083">
    <property type="entry name" value="ZF_HIT"/>
    <property type="match status" value="1"/>
</dbReference>
<feature type="region of interest" description="Disordered" evidence="2">
    <location>
        <begin position="173"/>
        <end position="193"/>
    </location>
</feature>
<feature type="region of interest" description="Disordered" evidence="2">
    <location>
        <begin position="388"/>
        <end position="410"/>
    </location>
</feature>
<feature type="compositionally biased region" description="Basic residues" evidence="2">
    <location>
        <begin position="1"/>
        <end position="10"/>
    </location>
</feature>
<evidence type="ECO:0000256" key="1">
    <source>
        <dbReference type="PROSITE-ProRule" id="PRU00453"/>
    </source>
</evidence>
<dbReference type="Proteomes" id="UP000279236">
    <property type="component" value="Unassembled WGS sequence"/>
</dbReference>
<dbReference type="GeneID" id="39588630"/>
<keyword evidence="1" id="KW-0862">Zinc</keyword>
<proteinExistence type="predicted"/>
<dbReference type="PANTHER" id="PTHR15555:SF0">
    <property type="entry name" value="ZINC FINGER HIT DOMAIN-CONTAINING PROTEIN 2"/>
    <property type="match status" value="1"/>
</dbReference>
<evidence type="ECO:0000313" key="5">
    <source>
        <dbReference type="Proteomes" id="UP000279236"/>
    </source>
</evidence>
<feature type="compositionally biased region" description="Acidic residues" evidence="2">
    <location>
        <begin position="175"/>
        <end position="185"/>
    </location>
</feature>
<organism evidence="4 5">
    <name type="scientific">Apiotrichum porosum</name>
    <dbReference type="NCBI Taxonomy" id="105984"/>
    <lineage>
        <taxon>Eukaryota</taxon>
        <taxon>Fungi</taxon>
        <taxon>Dikarya</taxon>
        <taxon>Basidiomycota</taxon>
        <taxon>Agaricomycotina</taxon>
        <taxon>Tremellomycetes</taxon>
        <taxon>Trichosporonales</taxon>
        <taxon>Trichosporonaceae</taxon>
        <taxon>Apiotrichum</taxon>
    </lineage>
</organism>
<dbReference type="PANTHER" id="PTHR15555">
    <property type="entry name" value="ZINC FINGER HIT DOMAIN CONTAINING PROTEIN 2 PROTEIN FON -RELATED"/>
    <property type="match status" value="1"/>
</dbReference>
<dbReference type="Pfam" id="PF04438">
    <property type="entry name" value="zf-HIT"/>
    <property type="match status" value="1"/>
</dbReference>
<feature type="region of interest" description="Disordered" evidence="2">
    <location>
        <begin position="1"/>
        <end position="22"/>
    </location>
</feature>
<feature type="domain" description="HIT-type" evidence="3">
    <location>
        <begin position="31"/>
        <end position="64"/>
    </location>
</feature>
<keyword evidence="1" id="KW-0863">Zinc-finger</keyword>
<dbReference type="EMBL" id="RSCE01000002">
    <property type="protein sequence ID" value="RSH85902.1"/>
    <property type="molecule type" value="Genomic_DNA"/>
</dbReference>
<evidence type="ECO:0000313" key="4">
    <source>
        <dbReference type="EMBL" id="RSH85902.1"/>
    </source>
</evidence>